<evidence type="ECO:0000313" key="2">
    <source>
        <dbReference type="EMBL" id="WOK05063.1"/>
    </source>
</evidence>
<dbReference type="RefSeq" id="WP_317487856.1">
    <property type="nucleotide sequence ID" value="NZ_CP136051.1"/>
</dbReference>
<proteinExistence type="predicted"/>
<accession>A0ABZ0IKS5</accession>
<dbReference type="InterPro" id="IPR041633">
    <property type="entry name" value="Polbeta"/>
</dbReference>
<dbReference type="Proteomes" id="UP001302349">
    <property type="component" value="Chromosome"/>
</dbReference>
<dbReference type="Gene3D" id="3.30.460.10">
    <property type="entry name" value="Beta Polymerase, domain 2"/>
    <property type="match status" value="1"/>
</dbReference>
<dbReference type="EMBL" id="CP136051">
    <property type="protein sequence ID" value="WOK05063.1"/>
    <property type="molecule type" value="Genomic_DNA"/>
</dbReference>
<gene>
    <name evidence="2" type="ORF">RT717_18435</name>
</gene>
<organism evidence="2 3">
    <name type="scientific">Imperialibacter roseus</name>
    <dbReference type="NCBI Taxonomy" id="1324217"/>
    <lineage>
        <taxon>Bacteria</taxon>
        <taxon>Pseudomonadati</taxon>
        <taxon>Bacteroidota</taxon>
        <taxon>Cytophagia</taxon>
        <taxon>Cytophagales</taxon>
        <taxon>Flammeovirgaceae</taxon>
        <taxon>Imperialibacter</taxon>
    </lineage>
</organism>
<dbReference type="SUPFAM" id="SSF81301">
    <property type="entry name" value="Nucleotidyltransferase"/>
    <property type="match status" value="1"/>
</dbReference>
<keyword evidence="3" id="KW-1185">Reference proteome</keyword>
<name>A0ABZ0IKS5_9BACT</name>
<reference evidence="2 3" key="1">
    <citation type="journal article" date="2023" name="Microbiol. Resour. Announc.">
        <title>Complete Genome Sequence of Imperialibacter roseus strain P4T.</title>
        <authorList>
            <person name="Tizabi D.R."/>
            <person name="Bachvaroff T."/>
            <person name="Hill R.T."/>
        </authorList>
    </citation>
    <scope>NUCLEOTIDE SEQUENCE [LARGE SCALE GENOMIC DNA]</scope>
    <source>
        <strain evidence="2 3">P4T</strain>
    </source>
</reference>
<dbReference type="Pfam" id="PF18765">
    <property type="entry name" value="Polbeta"/>
    <property type="match status" value="1"/>
</dbReference>
<dbReference type="InterPro" id="IPR043519">
    <property type="entry name" value="NT_sf"/>
</dbReference>
<evidence type="ECO:0000259" key="1">
    <source>
        <dbReference type="Pfam" id="PF18765"/>
    </source>
</evidence>
<dbReference type="CDD" id="cd05403">
    <property type="entry name" value="NT_KNTase_like"/>
    <property type="match status" value="1"/>
</dbReference>
<evidence type="ECO:0000313" key="3">
    <source>
        <dbReference type="Proteomes" id="UP001302349"/>
    </source>
</evidence>
<feature type="domain" description="Polymerase beta nucleotidyltransferase" evidence="1">
    <location>
        <begin position="13"/>
        <end position="100"/>
    </location>
</feature>
<protein>
    <submittedName>
        <fullName evidence="2">Nucleotidyltransferase domain-containing protein</fullName>
    </submittedName>
</protein>
<sequence length="108" mass="12427">MRFGLKESMIGRVNSVFDKYPEIEEVIIYGSRARGSYREGSDIDMTLKGTGLTDSIRSKVWLAIDELNTPYLFDISIYNHLHSPGLEEHIDRVGKLFYRKEVLTAARE</sequence>